<evidence type="ECO:0000313" key="1">
    <source>
        <dbReference type="EMBL" id="GBL94638.1"/>
    </source>
</evidence>
<name>A0A4Y2BRF8_ARAVE</name>
<organism evidence="1 2">
    <name type="scientific">Araneus ventricosus</name>
    <name type="common">Orbweaver spider</name>
    <name type="synonym">Epeira ventricosa</name>
    <dbReference type="NCBI Taxonomy" id="182803"/>
    <lineage>
        <taxon>Eukaryota</taxon>
        <taxon>Metazoa</taxon>
        <taxon>Ecdysozoa</taxon>
        <taxon>Arthropoda</taxon>
        <taxon>Chelicerata</taxon>
        <taxon>Arachnida</taxon>
        <taxon>Araneae</taxon>
        <taxon>Araneomorphae</taxon>
        <taxon>Entelegynae</taxon>
        <taxon>Araneoidea</taxon>
        <taxon>Araneidae</taxon>
        <taxon>Araneus</taxon>
    </lineage>
</organism>
<proteinExistence type="predicted"/>
<comment type="caution">
    <text evidence="1">The sequence shown here is derived from an EMBL/GenBank/DDBJ whole genome shotgun (WGS) entry which is preliminary data.</text>
</comment>
<accession>A0A4Y2BRF8</accession>
<dbReference type="EMBL" id="BGPR01084241">
    <property type="protein sequence ID" value="GBL94638.1"/>
    <property type="molecule type" value="Genomic_DNA"/>
</dbReference>
<evidence type="ECO:0000313" key="2">
    <source>
        <dbReference type="Proteomes" id="UP000499080"/>
    </source>
</evidence>
<dbReference type="Proteomes" id="UP000499080">
    <property type="component" value="Unassembled WGS sequence"/>
</dbReference>
<reference evidence="1 2" key="1">
    <citation type="journal article" date="2019" name="Sci. Rep.">
        <title>Orb-weaving spider Araneus ventricosus genome elucidates the spidroin gene catalogue.</title>
        <authorList>
            <person name="Kono N."/>
            <person name="Nakamura H."/>
            <person name="Ohtoshi R."/>
            <person name="Moran D.A.P."/>
            <person name="Shinohara A."/>
            <person name="Yoshida Y."/>
            <person name="Fujiwara M."/>
            <person name="Mori M."/>
            <person name="Tomita M."/>
            <person name="Arakawa K."/>
        </authorList>
    </citation>
    <scope>NUCLEOTIDE SEQUENCE [LARGE SCALE GENOMIC DNA]</scope>
</reference>
<dbReference type="AlphaFoldDB" id="A0A4Y2BRF8"/>
<gene>
    <name evidence="1" type="ORF">AVEN_253895_1</name>
</gene>
<protein>
    <submittedName>
        <fullName evidence="1">Uncharacterized protein</fullName>
    </submittedName>
</protein>
<keyword evidence="2" id="KW-1185">Reference proteome</keyword>
<sequence length="112" mass="12381">MRLSTQHQDRTPPHIPVPVIIKIVAQVIGYGTAKHIPHETSWPIVAESKVLHDNTSPHISEHSVTTNCCLDFDVLENPSSNFDNPCVTLNPSNMHCGAGRAKPQRINVCRVN</sequence>